<reference evidence="1 2" key="1">
    <citation type="submission" date="2019-12" db="EMBL/GenBank/DDBJ databases">
        <authorList>
            <person name="Lee S.D."/>
        </authorList>
    </citation>
    <scope>NUCLEOTIDE SEQUENCE [LARGE SCALE GENOMIC DNA]</scope>
    <source>
        <strain evidence="1 2">GH1-50</strain>
    </source>
</reference>
<comment type="caution">
    <text evidence="1">The sequence shown here is derived from an EMBL/GenBank/DDBJ whole genome shotgun (WGS) entry which is preliminary data.</text>
</comment>
<sequence length="115" mass="12540">MTELTGKRRVLLVGAFLVAAALSVFFAVRLGVSVVYWSDPSHIDQAFEGWMTPRYVARSWDLPPDVVADALALEQDGAGRRVTLEEIARASGRDLAALFDALEGAITDYRTRGGE</sequence>
<protein>
    <submittedName>
        <fullName evidence="1">Uncharacterized protein</fullName>
    </submittedName>
</protein>
<dbReference type="EMBL" id="WUPT01000002">
    <property type="protein sequence ID" value="MXQ08076.1"/>
    <property type="molecule type" value="Genomic_DNA"/>
</dbReference>
<gene>
    <name evidence="1" type="ORF">GQ651_09495</name>
</gene>
<proteinExistence type="predicted"/>
<reference evidence="1 2" key="2">
    <citation type="submission" date="2020-03" db="EMBL/GenBank/DDBJ databases">
        <title>Kangsaoukella pontilimi gen. nov., sp. nov., a new member of the family Rhodobacteraceae isolated from a tidal mudflat.</title>
        <authorList>
            <person name="Kim I.S."/>
        </authorList>
    </citation>
    <scope>NUCLEOTIDE SEQUENCE [LARGE SCALE GENOMIC DNA]</scope>
    <source>
        <strain evidence="1 2">GH1-50</strain>
    </source>
</reference>
<name>A0A7C9MG28_9RHOB</name>
<dbReference type="AlphaFoldDB" id="A0A7C9MG28"/>
<dbReference type="Proteomes" id="UP000480350">
    <property type="component" value="Unassembled WGS sequence"/>
</dbReference>
<keyword evidence="2" id="KW-1185">Reference proteome</keyword>
<accession>A0A7C9MG28</accession>
<evidence type="ECO:0000313" key="2">
    <source>
        <dbReference type="Proteomes" id="UP000480350"/>
    </source>
</evidence>
<organism evidence="1 2">
    <name type="scientific">Kangsaoukella pontilimi</name>
    <dbReference type="NCBI Taxonomy" id="2691042"/>
    <lineage>
        <taxon>Bacteria</taxon>
        <taxon>Pseudomonadati</taxon>
        <taxon>Pseudomonadota</taxon>
        <taxon>Alphaproteobacteria</taxon>
        <taxon>Rhodobacterales</taxon>
        <taxon>Paracoccaceae</taxon>
        <taxon>Kangsaoukella</taxon>
    </lineage>
</organism>
<evidence type="ECO:0000313" key="1">
    <source>
        <dbReference type="EMBL" id="MXQ08076.1"/>
    </source>
</evidence>
<dbReference type="RefSeq" id="WP_160764026.1">
    <property type="nucleotide sequence ID" value="NZ_WUPT01000002.1"/>
</dbReference>